<keyword evidence="1" id="KW-0843">Virulence</keyword>
<dbReference type="Proteomes" id="UP000332933">
    <property type="component" value="Unassembled WGS sequence"/>
</dbReference>
<keyword evidence="2" id="KW-0732">Signal</keyword>
<dbReference type="EMBL" id="CAADRA010007400">
    <property type="protein sequence ID" value="VFU00856.1"/>
    <property type="molecule type" value="Genomic_DNA"/>
</dbReference>
<feature type="chain" id="PRO_5036116609" evidence="2">
    <location>
        <begin position="25"/>
        <end position="648"/>
    </location>
</feature>
<dbReference type="OrthoDB" id="100767at2759"/>
<dbReference type="PANTHER" id="PTHR36234">
    <property type="entry name" value="LYSYL ENDOPEPTIDASE"/>
    <property type="match status" value="1"/>
</dbReference>
<sequence length="648" mass="69148">MRVATALANFLLFPALWWPPLVLALRAVQLPTPGLYHFQGPVATTPTVSDDATSSSVWQSPPIFQSDAVTISLQLSATFLPDGSYILLRPLTNDTANGSTHFPSGVPYDRISLPRLYANYVVLEIHATSPVVRFTSNHSLQIDGYNYVTSDELLAQTQALGQKEQACGADDSVHAVCRYNQTTPTRSMYAYSRPVVRITVNPNNPAGSDLCTGWLWGSEGHLITNNHCIGNVADAKTAQFEFLAEAFDCNAAIASTCPGVVEAISATFITTNVTLDYTLLKLNKSLAIKYGYLQATSPTTRIAIGLPIYIPQHPRGGCKLISSVDDDKASPVRLTSLQTPGCDNKGGFKYNADTDGGSSGSPVLSVGDNTVVALHYCGGTGCNNAGIPMASIVTDLLAKQLLPPCAVAPAACGKSTYDLPAFADPRIDPMSSVPPFFPVGAYDGIIRRLGTTTKSYRTTVDLYEFTLAAAGLVVVDILSYEIDQVANVYKDLNNDCRFNFFDSNVYVYSKDPKAPLYKPYFNDDVDESLHPTDGKADGSVSKKDSYLLVSLPKGTHIVSVGVSNLASADAVAGTNNYRYAALESCVGDNPASTAQGTYRLTLSSTVALNVTRTPPPIAPSACATPLPVLQAQCAAEQAAYFARMMGST</sequence>
<dbReference type="InterPro" id="IPR009003">
    <property type="entry name" value="Peptidase_S1_PA"/>
</dbReference>
<evidence type="ECO:0000313" key="4">
    <source>
        <dbReference type="EMBL" id="VFU00856.1"/>
    </source>
</evidence>
<dbReference type="Gene3D" id="2.40.10.10">
    <property type="entry name" value="Trypsin-like serine proteases"/>
    <property type="match status" value="2"/>
</dbReference>
<name>A0A485LPR1_9STRA</name>
<evidence type="ECO:0000313" key="5">
    <source>
        <dbReference type="Proteomes" id="UP000332933"/>
    </source>
</evidence>
<keyword evidence="5" id="KW-1185">Reference proteome</keyword>
<gene>
    <name evidence="4" type="primary">Aste57867_24215</name>
    <name evidence="3" type="ORF">As57867_024140</name>
    <name evidence="4" type="ORF">ASTE57867_24215</name>
</gene>
<evidence type="ECO:0000256" key="2">
    <source>
        <dbReference type="SAM" id="SignalP"/>
    </source>
</evidence>
<evidence type="ECO:0000313" key="3">
    <source>
        <dbReference type="EMBL" id="KAF0683745.1"/>
    </source>
</evidence>
<dbReference type="AlphaFoldDB" id="A0A485LPR1"/>
<dbReference type="EMBL" id="VJMH01007374">
    <property type="protein sequence ID" value="KAF0683745.1"/>
    <property type="molecule type" value="Genomic_DNA"/>
</dbReference>
<protein>
    <submittedName>
        <fullName evidence="4">Aste57867_24215 protein</fullName>
    </submittedName>
</protein>
<dbReference type="Pfam" id="PF13365">
    <property type="entry name" value="Trypsin_2"/>
    <property type="match status" value="1"/>
</dbReference>
<dbReference type="PANTHER" id="PTHR36234:SF5">
    <property type="entry name" value="LYSYL ENDOPEPTIDASE"/>
    <property type="match status" value="1"/>
</dbReference>
<dbReference type="InterPro" id="IPR043504">
    <property type="entry name" value="Peptidase_S1_PA_chymotrypsin"/>
</dbReference>
<accession>A0A485LPR1</accession>
<feature type="signal peptide" evidence="2">
    <location>
        <begin position="1"/>
        <end position="24"/>
    </location>
</feature>
<dbReference type="SUPFAM" id="SSF50494">
    <property type="entry name" value="Trypsin-like serine proteases"/>
    <property type="match status" value="1"/>
</dbReference>
<reference evidence="4 5" key="1">
    <citation type="submission" date="2019-03" db="EMBL/GenBank/DDBJ databases">
        <authorList>
            <person name="Gaulin E."/>
            <person name="Dumas B."/>
        </authorList>
    </citation>
    <scope>NUCLEOTIDE SEQUENCE [LARGE SCALE GENOMIC DNA]</scope>
    <source>
        <strain evidence="4">CBS 568.67</strain>
    </source>
</reference>
<reference evidence="3" key="2">
    <citation type="submission" date="2019-06" db="EMBL/GenBank/DDBJ databases">
        <title>Genomics analysis of Aphanomyces spp. identifies a new class of oomycete effector associated with host adaptation.</title>
        <authorList>
            <person name="Gaulin E."/>
        </authorList>
    </citation>
    <scope>NUCLEOTIDE SEQUENCE</scope>
    <source>
        <strain evidence="3">CBS 578.67</strain>
    </source>
</reference>
<evidence type="ECO:0000256" key="1">
    <source>
        <dbReference type="ARBA" id="ARBA00023026"/>
    </source>
</evidence>
<proteinExistence type="predicted"/>
<organism evidence="4 5">
    <name type="scientific">Aphanomyces stellatus</name>
    <dbReference type="NCBI Taxonomy" id="120398"/>
    <lineage>
        <taxon>Eukaryota</taxon>
        <taxon>Sar</taxon>
        <taxon>Stramenopiles</taxon>
        <taxon>Oomycota</taxon>
        <taxon>Saprolegniomycetes</taxon>
        <taxon>Saprolegniales</taxon>
        <taxon>Verrucalvaceae</taxon>
        <taxon>Aphanomyces</taxon>
    </lineage>
</organism>